<proteinExistence type="predicted"/>
<gene>
    <name evidence="1" type="ORF">GLOINDRAFT_18395</name>
</gene>
<sequence length="124" mass="14772">MKIGYERFLKRRAEFESLDKNIKNMVVKGQLMIFKKNENTRKVNESNRKFVRFNYCYNNDLLICCTTYENLIGASHKYLDTIIQHLREHGIEERVHGNTGRAPKNMKRIEVNYDIAHCNHGHRT</sequence>
<dbReference type="AlphaFoldDB" id="U9UJI9"/>
<organism evidence="1">
    <name type="scientific">Rhizophagus irregularis (strain DAOM 181602 / DAOM 197198 / MUCL 43194)</name>
    <name type="common">Arbuscular mycorrhizal fungus</name>
    <name type="synonym">Glomus intraradices</name>
    <dbReference type="NCBI Taxonomy" id="747089"/>
    <lineage>
        <taxon>Eukaryota</taxon>
        <taxon>Fungi</taxon>
        <taxon>Fungi incertae sedis</taxon>
        <taxon>Mucoromycota</taxon>
        <taxon>Glomeromycotina</taxon>
        <taxon>Glomeromycetes</taxon>
        <taxon>Glomerales</taxon>
        <taxon>Glomeraceae</taxon>
        <taxon>Rhizophagus</taxon>
    </lineage>
</organism>
<accession>U9UJI9</accession>
<evidence type="ECO:0000313" key="1">
    <source>
        <dbReference type="EMBL" id="ESA20564.1"/>
    </source>
</evidence>
<protein>
    <submittedName>
        <fullName evidence="1">Uncharacterized protein</fullName>
    </submittedName>
</protein>
<reference evidence="1" key="1">
    <citation type="submission" date="2013-07" db="EMBL/GenBank/DDBJ databases">
        <title>The genome of an arbuscular mycorrhizal fungus provides insights into the evolution of the oldest plant symbiosis.</title>
        <authorList>
            <consortium name="DOE Joint Genome Institute"/>
            <person name="Tisserant E."/>
            <person name="Malbreil M."/>
            <person name="Kuo A."/>
            <person name="Kohler A."/>
            <person name="Symeonidi A."/>
            <person name="Balestrini R."/>
            <person name="Charron P."/>
            <person name="Duensing N."/>
            <person name="Frei-dit-Frey N."/>
            <person name="Gianinazzi-Pearson V."/>
            <person name="Gilbert B."/>
            <person name="Handa Y."/>
            <person name="Hijri M."/>
            <person name="Kaul R."/>
            <person name="Kawaguchi M."/>
            <person name="Krajinski F."/>
            <person name="Lammers P."/>
            <person name="Lapierre D."/>
            <person name="Masclaux F.G."/>
            <person name="Murat C."/>
            <person name="Morin E."/>
            <person name="Ndikumana S."/>
            <person name="Pagni M."/>
            <person name="Petitpierre D."/>
            <person name="Requena N."/>
            <person name="Rosikiewicz P."/>
            <person name="Riley R."/>
            <person name="Saito K."/>
            <person name="San Clemente H."/>
            <person name="Shapiro H."/>
            <person name="van Tuinen D."/>
            <person name="Becard G."/>
            <person name="Bonfante P."/>
            <person name="Paszkowski U."/>
            <person name="Shachar-Hill Y."/>
            <person name="Young J.P."/>
            <person name="Sanders I.R."/>
            <person name="Henrissat B."/>
            <person name="Rensing S.A."/>
            <person name="Grigoriev I.V."/>
            <person name="Corradi N."/>
            <person name="Roux C."/>
            <person name="Martin F."/>
        </authorList>
    </citation>
    <scope>NUCLEOTIDE SEQUENCE</scope>
    <source>
        <strain evidence="1">DAOM 197198</strain>
    </source>
</reference>
<dbReference type="EMBL" id="KI277210">
    <property type="protein sequence ID" value="ESA20564.1"/>
    <property type="molecule type" value="Genomic_DNA"/>
</dbReference>
<dbReference type="HOGENOM" id="CLU_2005079_0_0_1"/>
<name>U9UJI9_RHIID</name>